<dbReference type="Gene3D" id="1.25.40.10">
    <property type="entry name" value="Tetratricopeptide repeat domain"/>
    <property type="match status" value="1"/>
</dbReference>
<dbReference type="PROSITE" id="PS50293">
    <property type="entry name" value="TPR_REGION"/>
    <property type="match status" value="1"/>
</dbReference>
<dbReference type="PROSITE" id="PS50005">
    <property type="entry name" value="TPR"/>
    <property type="match status" value="3"/>
</dbReference>
<reference evidence="5" key="1">
    <citation type="journal article" date="2020" name="mSystems">
        <title>Genome- and Community-Level Interaction Insights into Carbon Utilization and Element Cycling Functions of Hydrothermarchaeota in Hydrothermal Sediment.</title>
        <authorList>
            <person name="Zhou Z."/>
            <person name="Liu Y."/>
            <person name="Xu W."/>
            <person name="Pan J."/>
            <person name="Luo Z.H."/>
            <person name="Li M."/>
        </authorList>
    </citation>
    <scope>NUCLEOTIDE SEQUENCE [LARGE SCALE GENOMIC DNA]</scope>
    <source>
        <strain evidence="5">SpSt-479</strain>
    </source>
</reference>
<evidence type="ECO:0000313" key="5">
    <source>
        <dbReference type="EMBL" id="HFI90722.1"/>
    </source>
</evidence>
<dbReference type="InterPro" id="IPR011990">
    <property type="entry name" value="TPR-like_helical_dom_sf"/>
</dbReference>
<dbReference type="RefSeq" id="WP_304143074.1">
    <property type="nucleotide sequence ID" value="NZ_JAOAIE010000017.1"/>
</dbReference>
<comment type="caution">
    <text evidence="5">The sequence shown here is derived from an EMBL/GenBank/DDBJ whole genome shotgun (WGS) entry which is preliminary data.</text>
</comment>
<sequence>MNYCPKCGYKITNQEFIYCPKCGSRLSDASHKKTFSKDKSNSEDRQVNQSAKSLDIKVIYGLVFGGVIFILLVLYLSGVFDTTKIPPANTMNLNNQQPQTQQSGVDLSAIQKINELEAKIKANPNDHQSLLELAHLRMDSGFYEQAIQNYRTYLEHHPDDADVRIDMGVCYFNLKDFNTAITEMEKALKYQPKHQIGHLNLGVVNLNAGNIEKAKEYFKKAVEINPNTEAGKKAQQLLTSH</sequence>
<dbReference type="InterPro" id="IPR051685">
    <property type="entry name" value="Ycf3/AcsC/BcsC/TPR_MFPF"/>
</dbReference>
<dbReference type="SUPFAM" id="SSF48452">
    <property type="entry name" value="TPR-like"/>
    <property type="match status" value="1"/>
</dbReference>
<evidence type="ECO:0000256" key="2">
    <source>
        <dbReference type="ARBA" id="ARBA00022803"/>
    </source>
</evidence>
<accession>A0A7V3E6W5</accession>
<evidence type="ECO:0000256" key="4">
    <source>
        <dbReference type="SAM" id="Phobius"/>
    </source>
</evidence>
<proteinExistence type="predicted"/>
<keyword evidence="1" id="KW-0677">Repeat</keyword>
<feature type="repeat" description="TPR" evidence="3">
    <location>
        <begin position="161"/>
        <end position="194"/>
    </location>
</feature>
<dbReference type="PANTHER" id="PTHR44943">
    <property type="entry name" value="CELLULOSE SYNTHASE OPERON PROTEIN C"/>
    <property type="match status" value="1"/>
</dbReference>
<dbReference type="InterPro" id="IPR019734">
    <property type="entry name" value="TPR_rpt"/>
</dbReference>
<gene>
    <name evidence="5" type="ORF">ENS31_04205</name>
</gene>
<keyword evidence="4" id="KW-1133">Transmembrane helix</keyword>
<keyword evidence="2 3" id="KW-0802">TPR repeat</keyword>
<dbReference type="EMBL" id="DSUJ01000008">
    <property type="protein sequence ID" value="HFI90722.1"/>
    <property type="molecule type" value="Genomic_DNA"/>
</dbReference>
<keyword evidence="4" id="KW-0472">Membrane</keyword>
<feature type="repeat" description="TPR" evidence="3">
    <location>
        <begin position="127"/>
        <end position="160"/>
    </location>
</feature>
<feature type="repeat" description="TPR" evidence="3">
    <location>
        <begin position="195"/>
        <end position="228"/>
    </location>
</feature>
<keyword evidence="4" id="KW-0812">Transmembrane</keyword>
<dbReference type="Pfam" id="PF14559">
    <property type="entry name" value="TPR_19"/>
    <property type="match status" value="1"/>
</dbReference>
<dbReference type="Pfam" id="PF00515">
    <property type="entry name" value="TPR_1"/>
    <property type="match status" value="1"/>
</dbReference>
<feature type="transmembrane region" description="Helical" evidence="4">
    <location>
        <begin position="58"/>
        <end position="80"/>
    </location>
</feature>
<protein>
    <submittedName>
        <fullName evidence="5">Tetratricopeptide repeat protein</fullName>
    </submittedName>
</protein>
<dbReference type="PANTHER" id="PTHR44943:SF8">
    <property type="entry name" value="TPR REPEAT-CONTAINING PROTEIN MJ0263"/>
    <property type="match status" value="1"/>
</dbReference>
<evidence type="ECO:0000256" key="1">
    <source>
        <dbReference type="ARBA" id="ARBA00022737"/>
    </source>
</evidence>
<dbReference type="AlphaFoldDB" id="A0A7V3E6W5"/>
<dbReference type="SMART" id="SM00028">
    <property type="entry name" value="TPR"/>
    <property type="match status" value="3"/>
</dbReference>
<name>A0A7V3E6W5_9BACT</name>
<organism evidence="5">
    <name type="scientific">Ignavibacterium album</name>
    <dbReference type="NCBI Taxonomy" id="591197"/>
    <lineage>
        <taxon>Bacteria</taxon>
        <taxon>Pseudomonadati</taxon>
        <taxon>Ignavibacteriota</taxon>
        <taxon>Ignavibacteria</taxon>
        <taxon>Ignavibacteriales</taxon>
        <taxon>Ignavibacteriaceae</taxon>
        <taxon>Ignavibacterium</taxon>
    </lineage>
</organism>
<evidence type="ECO:0000256" key="3">
    <source>
        <dbReference type="PROSITE-ProRule" id="PRU00339"/>
    </source>
</evidence>